<accession>A0ABY4GJJ0</accession>
<sequence>MDVYYQPYYYHNFYPGYYYRPVQQQHHSADYGGQPYVVNIDEATKQNQNYRTAIWTGEHLQVTLMSIGVGQDIGLEVHPDTDQFLRVEQGQGMVMMGDEKNYLNYKQYVGDDFAIMVPAGKWHNIVNTGYEPLKLYSIYAPPEHPYGTVHQTKQSAMRAE</sequence>
<reference evidence="2 3" key="1">
    <citation type="submission" date="2022-04" db="EMBL/GenBank/DDBJ databases">
        <title>Gracilibacillus sp. isolated from saltern.</title>
        <authorList>
            <person name="Won M."/>
            <person name="Lee C.-M."/>
            <person name="Woen H.-Y."/>
            <person name="Kwon S.-W."/>
        </authorList>
    </citation>
    <scope>NUCLEOTIDE SEQUENCE [LARGE SCALE GENOMIC DNA]</scope>
    <source>
        <strain evidence="2 3">SSPM10-3</strain>
    </source>
</reference>
<dbReference type="InterPro" id="IPR052538">
    <property type="entry name" value="Flavonoid_dioxygenase-like"/>
</dbReference>
<dbReference type="EMBL" id="CP095071">
    <property type="protein sequence ID" value="UOQ84505.1"/>
    <property type="molecule type" value="Genomic_DNA"/>
</dbReference>
<dbReference type="PANTHER" id="PTHR43346">
    <property type="entry name" value="LIGAND BINDING DOMAIN PROTEIN, PUTATIVE (AFU_ORTHOLOGUE AFUA_6G14370)-RELATED"/>
    <property type="match status" value="1"/>
</dbReference>
<keyword evidence="3" id="KW-1185">Reference proteome</keyword>
<dbReference type="Gene3D" id="2.60.120.10">
    <property type="entry name" value="Jelly Rolls"/>
    <property type="match status" value="1"/>
</dbReference>
<organism evidence="2 3">
    <name type="scientific">Gracilibacillus salinarum</name>
    <dbReference type="NCBI Taxonomy" id="2932255"/>
    <lineage>
        <taxon>Bacteria</taxon>
        <taxon>Bacillati</taxon>
        <taxon>Bacillota</taxon>
        <taxon>Bacilli</taxon>
        <taxon>Bacillales</taxon>
        <taxon>Bacillaceae</taxon>
        <taxon>Gracilibacillus</taxon>
    </lineage>
</organism>
<dbReference type="InterPro" id="IPR013096">
    <property type="entry name" value="Cupin_2"/>
</dbReference>
<evidence type="ECO:0000313" key="2">
    <source>
        <dbReference type="EMBL" id="UOQ84505.1"/>
    </source>
</evidence>
<dbReference type="InterPro" id="IPR014710">
    <property type="entry name" value="RmlC-like_jellyroll"/>
</dbReference>
<dbReference type="InterPro" id="IPR011051">
    <property type="entry name" value="RmlC_Cupin_sf"/>
</dbReference>
<dbReference type="SUPFAM" id="SSF51182">
    <property type="entry name" value="RmlC-like cupins"/>
    <property type="match status" value="1"/>
</dbReference>
<proteinExistence type="predicted"/>
<dbReference type="PANTHER" id="PTHR43346:SF1">
    <property type="entry name" value="QUERCETIN 2,3-DIOXYGENASE-RELATED"/>
    <property type="match status" value="1"/>
</dbReference>
<protein>
    <submittedName>
        <fullName evidence="2">Cupin domain-containing protein</fullName>
    </submittedName>
</protein>
<name>A0ABY4GJJ0_9BACI</name>
<gene>
    <name evidence="2" type="ORF">MUN87_17735</name>
</gene>
<dbReference type="Proteomes" id="UP000831537">
    <property type="component" value="Chromosome"/>
</dbReference>
<evidence type="ECO:0000313" key="3">
    <source>
        <dbReference type="Proteomes" id="UP000831537"/>
    </source>
</evidence>
<dbReference type="RefSeq" id="WP_244742333.1">
    <property type="nucleotide sequence ID" value="NZ_CP095071.1"/>
</dbReference>
<dbReference type="Pfam" id="PF07883">
    <property type="entry name" value="Cupin_2"/>
    <property type="match status" value="1"/>
</dbReference>
<dbReference type="CDD" id="cd02223">
    <property type="entry name" value="cupin_Bh2720-like"/>
    <property type="match status" value="1"/>
</dbReference>
<feature type="domain" description="Cupin type-2" evidence="1">
    <location>
        <begin position="64"/>
        <end position="139"/>
    </location>
</feature>
<evidence type="ECO:0000259" key="1">
    <source>
        <dbReference type="Pfam" id="PF07883"/>
    </source>
</evidence>